<evidence type="ECO:0000313" key="2">
    <source>
        <dbReference type="Proteomes" id="UP001321344"/>
    </source>
</evidence>
<sequence>MITEDVLTLFCRDLNRLKSEISQYTDETNLWKVDGAISNSAGNLCLHLIGNLQTYFGSVYGNTGYVRDREKEFSDKAVPREQLLVMIDQTEAMLKQVLPSISEEQLEEDYPMPVFDHAMKTRYYFIHLTVHLGYHLGQINYHRRLLDK</sequence>
<dbReference type="Proteomes" id="UP001321344">
    <property type="component" value="Unassembled WGS sequence"/>
</dbReference>
<dbReference type="Gene3D" id="1.20.120.450">
    <property type="entry name" value="dinb family like domain"/>
    <property type="match status" value="1"/>
</dbReference>
<organism evidence="1 2">
    <name type="scientific">Aquirufa aurantiipilula</name>
    <dbReference type="NCBI Taxonomy" id="2696561"/>
    <lineage>
        <taxon>Bacteria</taxon>
        <taxon>Pseudomonadati</taxon>
        <taxon>Bacteroidota</taxon>
        <taxon>Cytophagia</taxon>
        <taxon>Cytophagales</taxon>
        <taxon>Flectobacillaceae</taxon>
        <taxon>Aquirufa</taxon>
    </lineage>
</organism>
<protein>
    <submittedName>
        <fullName evidence="1">DUF1572 family protein</fullName>
    </submittedName>
</protein>
<dbReference type="SUPFAM" id="SSF109854">
    <property type="entry name" value="DinB/YfiT-like putative metalloenzymes"/>
    <property type="match status" value="1"/>
</dbReference>
<dbReference type="InterPro" id="IPR034660">
    <property type="entry name" value="DinB/YfiT-like"/>
</dbReference>
<dbReference type="RefSeq" id="WP_276344422.1">
    <property type="nucleotide sequence ID" value="NZ_JARJOW010000005.1"/>
</dbReference>
<keyword evidence="2" id="KW-1185">Reference proteome</keyword>
<dbReference type="EMBL" id="JARJOW010000005">
    <property type="protein sequence ID" value="MDF5690750.1"/>
    <property type="molecule type" value="Genomic_DNA"/>
</dbReference>
<proteinExistence type="predicted"/>
<evidence type="ECO:0000313" key="1">
    <source>
        <dbReference type="EMBL" id="MDF5690750.1"/>
    </source>
</evidence>
<dbReference type="Pfam" id="PF07609">
    <property type="entry name" value="DUF1572"/>
    <property type="match status" value="1"/>
</dbReference>
<accession>A0ABT6BKI6</accession>
<reference evidence="1 2" key="1">
    <citation type="submission" date="2023-03" db="EMBL/GenBank/DDBJ databases">
        <title>Genome sequencing of Aquirufa.</title>
        <authorList>
            <person name="Pitt A."/>
            <person name="Hahn M.W."/>
        </authorList>
    </citation>
    <scope>NUCLEOTIDE SEQUENCE [LARGE SCALE GENOMIC DNA]</scope>
    <source>
        <strain evidence="1 2">WAEICH-18A</strain>
    </source>
</reference>
<gene>
    <name evidence="1" type="ORF">PQG43_07750</name>
</gene>
<comment type="caution">
    <text evidence="1">The sequence shown here is derived from an EMBL/GenBank/DDBJ whole genome shotgun (WGS) entry which is preliminary data.</text>
</comment>
<dbReference type="InterPro" id="IPR011466">
    <property type="entry name" value="DUF1572"/>
</dbReference>
<name>A0ABT6BKI6_9BACT</name>